<dbReference type="PANTHER" id="PTHR23360:SF16">
    <property type="entry name" value="G-PROTEIN COUPLED RECEPTORS FAMILY 1 PROFILE DOMAIN-CONTAINING PROTEIN"/>
    <property type="match status" value="1"/>
</dbReference>
<dbReference type="InterPro" id="IPR047130">
    <property type="entry name" value="7TM_GPCR_Srsx_nematod"/>
</dbReference>
<dbReference type="CDD" id="cd00637">
    <property type="entry name" value="7tm_classA_rhodopsin-like"/>
    <property type="match status" value="1"/>
</dbReference>
<dbReference type="InterPro" id="IPR019424">
    <property type="entry name" value="7TM_GPCR_Srsx"/>
</dbReference>
<dbReference type="InterPro" id="IPR000276">
    <property type="entry name" value="GPCR_Rhodpsn"/>
</dbReference>
<keyword evidence="2 5" id="KW-0812">Transmembrane</keyword>
<protein>
    <submittedName>
        <fullName evidence="7">7 transmembrane receptor</fullName>
    </submittedName>
</protein>
<feature type="transmembrane region" description="Helical" evidence="5">
    <location>
        <begin position="211"/>
        <end position="233"/>
    </location>
</feature>
<dbReference type="AlphaFoldDB" id="A0A0B1TTC0"/>
<reference evidence="7 8" key="1">
    <citation type="submission" date="2014-03" db="EMBL/GenBank/DDBJ databases">
        <title>Draft genome of the hookworm Oesophagostomum dentatum.</title>
        <authorList>
            <person name="Mitreva M."/>
        </authorList>
    </citation>
    <scope>NUCLEOTIDE SEQUENCE [LARGE SCALE GENOMIC DNA]</scope>
    <source>
        <strain evidence="7 8">OD-Hann</strain>
    </source>
</reference>
<evidence type="ECO:0000256" key="3">
    <source>
        <dbReference type="ARBA" id="ARBA00022989"/>
    </source>
</evidence>
<feature type="domain" description="G-protein coupled receptors family 1 profile" evidence="6">
    <location>
        <begin position="28"/>
        <end position="268"/>
    </location>
</feature>
<dbReference type="InterPro" id="IPR017452">
    <property type="entry name" value="GPCR_Rhodpsn_7TM"/>
</dbReference>
<name>A0A0B1TTC0_OESDE</name>
<dbReference type="Pfam" id="PF10320">
    <property type="entry name" value="7TM_GPCR_Srsx"/>
    <property type="match status" value="1"/>
</dbReference>
<evidence type="ECO:0000259" key="6">
    <source>
        <dbReference type="PROSITE" id="PS50262"/>
    </source>
</evidence>
<dbReference type="Gene3D" id="1.20.1070.10">
    <property type="entry name" value="Rhodopsin 7-helix transmembrane proteins"/>
    <property type="match status" value="1"/>
</dbReference>
<feature type="transmembrane region" description="Helical" evidence="5">
    <location>
        <begin position="253"/>
        <end position="270"/>
    </location>
</feature>
<feature type="transmembrane region" description="Helical" evidence="5">
    <location>
        <begin position="12"/>
        <end position="34"/>
    </location>
</feature>
<evidence type="ECO:0000256" key="4">
    <source>
        <dbReference type="ARBA" id="ARBA00023136"/>
    </source>
</evidence>
<proteinExistence type="predicted"/>
<sequence length="286" mass="32313">MSNVTTPELVPLPTVITTLAFSIIGFITNGLIIVSSIISPTLKNRCGILICILAIADFTVCSYLIHLRVMMLRKWYFVENIECYFHSIYGLFALSVQAGMGLIIGIDRLFAVSLPIRYSRLPRFLYIMMMGAVIGYAVLMTAYGYWDSSEDKVPVCLPPTAFNRTSRGVWIGSNVAIAFMVIVVYGLAHMKCRMLNAKNTHEQSIERIRKLLNSLSIVMAIYTSTWFVTVIALLVTQLFPIATAIVNEINQQLGWLVIINASMNFFIYFNRAPEYRLVYRLMAENT</sequence>
<feature type="transmembrane region" description="Helical" evidence="5">
    <location>
        <begin position="169"/>
        <end position="190"/>
    </location>
</feature>
<feature type="transmembrane region" description="Helical" evidence="5">
    <location>
        <begin position="85"/>
        <end position="104"/>
    </location>
</feature>
<evidence type="ECO:0000313" key="8">
    <source>
        <dbReference type="Proteomes" id="UP000053660"/>
    </source>
</evidence>
<feature type="transmembrane region" description="Helical" evidence="5">
    <location>
        <begin position="124"/>
        <end position="146"/>
    </location>
</feature>
<evidence type="ECO:0000256" key="2">
    <source>
        <dbReference type="ARBA" id="ARBA00022692"/>
    </source>
</evidence>
<organism evidence="7 8">
    <name type="scientific">Oesophagostomum dentatum</name>
    <name type="common">Nodular worm</name>
    <dbReference type="NCBI Taxonomy" id="61180"/>
    <lineage>
        <taxon>Eukaryota</taxon>
        <taxon>Metazoa</taxon>
        <taxon>Ecdysozoa</taxon>
        <taxon>Nematoda</taxon>
        <taxon>Chromadorea</taxon>
        <taxon>Rhabditida</taxon>
        <taxon>Rhabditina</taxon>
        <taxon>Rhabditomorpha</taxon>
        <taxon>Strongyloidea</taxon>
        <taxon>Strongylidae</taxon>
        <taxon>Oesophagostomum</taxon>
    </lineage>
</organism>
<dbReference type="EMBL" id="KN549246">
    <property type="protein sequence ID" value="KHJ99082.1"/>
    <property type="molecule type" value="Genomic_DNA"/>
</dbReference>
<gene>
    <name evidence="7" type="ORF">OESDEN_00934</name>
</gene>
<dbReference type="PROSITE" id="PS50262">
    <property type="entry name" value="G_PROTEIN_RECEP_F1_2"/>
    <property type="match status" value="1"/>
</dbReference>
<dbReference type="GO" id="GO:0016020">
    <property type="term" value="C:membrane"/>
    <property type="evidence" value="ECO:0007669"/>
    <property type="project" value="UniProtKB-SubCell"/>
</dbReference>
<keyword evidence="4 5" id="KW-0472">Membrane</keyword>
<dbReference type="OrthoDB" id="5863619at2759"/>
<dbReference type="PANTHER" id="PTHR23360">
    <property type="entry name" value="G-PROTEIN COUPLED RECEPTORS FAMILY 1 PROFILE DOMAIN-CONTAINING PROTEIN-RELATED"/>
    <property type="match status" value="1"/>
</dbReference>
<comment type="subcellular location">
    <subcellularLocation>
        <location evidence="1">Membrane</location>
    </subcellularLocation>
</comment>
<dbReference type="SMART" id="SM01381">
    <property type="entry name" value="7TM_GPCR_Srsx"/>
    <property type="match status" value="1"/>
</dbReference>
<evidence type="ECO:0000313" key="7">
    <source>
        <dbReference type="EMBL" id="KHJ99082.1"/>
    </source>
</evidence>
<keyword evidence="7" id="KW-0675">Receptor</keyword>
<evidence type="ECO:0000256" key="5">
    <source>
        <dbReference type="SAM" id="Phobius"/>
    </source>
</evidence>
<dbReference type="Proteomes" id="UP000053660">
    <property type="component" value="Unassembled WGS sequence"/>
</dbReference>
<evidence type="ECO:0000256" key="1">
    <source>
        <dbReference type="ARBA" id="ARBA00004370"/>
    </source>
</evidence>
<dbReference type="GO" id="GO:0004930">
    <property type="term" value="F:G protein-coupled receptor activity"/>
    <property type="evidence" value="ECO:0007669"/>
    <property type="project" value="InterPro"/>
</dbReference>
<accession>A0A0B1TTC0</accession>
<keyword evidence="8" id="KW-1185">Reference proteome</keyword>
<keyword evidence="3 5" id="KW-1133">Transmembrane helix</keyword>
<feature type="transmembrane region" description="Helical" evidence="5">
    <location>
        <begin position="46"/>
        <end position="65"/>
    </location>
</feature>
<dbReference type="SUPFAM" id="SSF81321">
    <property type="entry name" value="Family A G protein-coupled receptor-like"/>
    <property type="match status" value="1"/>
</dbReference>